<evidence type="ECO:0000313" key="2">
    <source>
        <dbReference type="EMBL" id="PIS43549.1"/>
    </source>
</evidence>
<dbReference type="GO" id="GO:0016020">
    <property type="term" value="C:membrane"/>
    <property type="evidence" value="ECO:0007669"/>
    <property type="project" value="GOC"/>
</dbReference>
<dbReference type="EMBL" id="PEXT01000012">
    <property type="protein sequence ID" value="PIS43549.1"/>
    <property type="molecule type" value="Genomic_DNA"/>
</dbReference>
<reference evidence="3" key="1">
    <citation type="submission" date="2017-09" db="EMBL/GenBank/DDBJ databases">
        <title>Depth-based differentiation of microbial function through sediment-hosted aquifers and enrichment of novel symbionts in the deep terrestrial subsurface.</title>
        <authorList>
            <person name="Probst A.J."/>
            <person name="Ladd B."/>
            <person name="Jarett J.K."/>
            <person name="Geller-Mcgrath D.E."/>
            <person name="Sieber C.M.K."/>
            <person name="Emerson J.B."/>
            <person name="Anantharaman K."/>
            <person name="Thomas B.C."/>
            <person name="Malmstrom R."/>
            <person name="Stieglmeier M."/>
            <person name="Klingl A."/>
            <person name="Woyke T."/>
            <person name="Ryan C.M."/>
            <person name="Banfield J.F."/>
        </authorList>
    </citation>
    <scope>NUCLEOTIDE SEQUENCE [LARGE SCALE GENOMIC DNA]</scope>
</reference>
<accession>A0A2H0YZ09</accession>
<dbReference type="AlphaFoldDB" id="A0A2H0YZ09"/>
<comment type="caution">
    <text evidence="2">The sequence shown here is derived from an EMBL/GenBank/DDBJ whole genome shotgun (WGS) entry which is preliminary data.</text>
</comment>
<dbReference type="GO" id="GO:0006506">
    <property type="term" value="P:GPI anchor biosynthetic process"/>
    <property type="evidence" value="ECO:0007669"/>
    <property type="project" value="TreeGrafter"/>
</dbReference>
<evidence type="ECO:0000259" key="1">
    <source>
        <dbReference type="Pfam" id="PF03372"/>
    </source>
</evidence>
<dbReference type="Gene3D" id="3.60.10.10">
    <property type="entry name" value="Endonuclease/exonuclease/phosphatase"/>
    <property type="match status" value="1"/>
</dbReference>
<dbReference type="InterPro" id="IPR005135">
    <property type="entry name" value="Endo/exonuclease/phosphatase"/>
</dbReference>
<dbReference type="InterPro" id="IPR036691">
    <property type="entry name" value="Endo/exonu/phosph_ase_sf"/>
</dbReference>
<dbReference type="GO" id="GO:0003824">
    <property type="term" value="F:catalytic activity"/>
    <property type="evidence" value="ECO:0007669"/>
    <property type="project" value="InterPro"/>
</dbReference>
<dbReference type="PANTHER" id="PTHR14859:SF15">
    <property type="entry name" value="ENDONUCLEASE_EXONUCLEASE_PHOSPHATASE DOMAIN-CONTAINING PROTEIN"/>
    <property type="match status" value="1"/>
</dbReference>
<gene>
    <name evidence="2" type="ORF">COT23_00710</name>
</gene>
<dbReference type="InterPro" id="IPR051916">
    <property type="entry name" value="GPI-anchor_lipid_remodeler"/>
</dbReference>
<feature type="domain" description="Endonuclease/exonuclease/phosphatase" evidence="1">
    <location>
        <begin position="5"/>
        <end position="251"/>
    </location>
</feature>
<proteinExistence type="predicted"/>
<dbReference type="Proteomes" id="UP000228687">
    <property type="component" value="Unassembled WGS sequence"/>
</dbReference>
<evidence type="ECO:0000313" key="3">
    <source>
        <dbReference type="Proteomes" id="UP000228687"/>
    </source>
</evidence>
<dbReference type="SUPFAM" id="SSF56219">
    <property type="entry name" value="DNase I-like"/>
    <property type="match status" value="1"/>
</dbReference>
<organism evidence="2 3">
    <name type="scientific">Candidatus Kaiserbacteria bacterium CG08_land_8_20_14_0_20_50_21</name>
    <dbReference type="NCBI Taxonomy" id="1974604"/>
    <lineage>
        <taxon>Bacteria</taxon>
        <taxon>Candidatus Kaiseribacteriota</taxon>
    </lineage>
</organism>
<protein>
    <recommendedName>
        <fullName evidence="1">Endonuclease/exonuclease/phosphatase domain-containing protein</fullName>
    </recommendedName>
</protein>
<name>A0A2H0YZ09_9BACT</name>
<dbReference type="Pfam" id="PF03372">
    <property type="entry name" value="Exo_endo_phos"/>
    <property type="match status" value="1"/>
</dbReference>
<dbReference type="PANTHER" id="PTHR14859">
    <property type="entry name" value="CALCOFLUOR WHITE HYPERSENSITIVE PROTEIN PRECURSOR"/>
    <property type="match status" value="1"/>
</dbReference>
<sequence length="259" mass="30493">MKIYSWNMLYRNRELDRAFEFIQHADFDIFCLQEVPETFLARLQILPYHITFCTDVERLSRNHIEHIFIVILSKHPIETHGEIPYPDYWSLLPLRTRLFIHLMPYRFFSKIRNRNALFADIRVQGAPNAIRIFNLHLILARPAWRLKEFEMAMTQRDPARPTIVCGDFNTLQALHITPLNWILGGRLCNVAFHNRERTHIERRFVEHKLFNTLAGGITHPISQSQLDHILVSNSFSIKNAVILPDRIGSDHHPIMTEVA</sequence>